<evidence type="ECO:0000256" key="11">
    <source>
        <dbReference type="ARBA" id="ARBA00022984"/>
    </source>
</evidence>
<comment type="similarity">
    <text evidence="4 14">Belongs to the D-alanine--D-alanine ligase family.</text>
</comment>
<keyword evidence="11 14" id="KW-0573">Peptidoglycan synthesis</keyword>
<evidence type="ECO:0000256" key="7">
    <source>
        <dbReference type="ARBA" id="ARBA00022598"/>
    </source>
</evidence>
<proteinExistence type="inferred from homology"/>
<dbReference type="GO" id="GO:0005737">
    <property type="term" value="C:cytoplasm"/>
    <property type="evidence" value="ECO:0007669"/>
    <property type="project" value="UniProtKB-SubCell"/>
</dbReference>
<dbReference type="SUPFAM" id="SSF52440">
    <property type="entry name" value="PreATP-grasp domain"/>
    <property type="match status" value="1"/>
</dbReference>
<dbReference type="SUPFAM" id="SSF56059">
    <property type="entry name" value="Glutathione synthetase ATP-binding domain-like"/>
    <property type="match status" value="1"/>
</dbReference>
<dbReference type="PANTHER" id="PTHR23132:SF23">
    <property type="entry name" value="D-ALANINE--D-ALANINE LIGASE B"/>
    <property type="match status" value="1"/>
</dbReference>
<dbReference type="HAMAP" id="MF_00047">
    <property type="entry name" value="Dala_Dala_lig"/>
    <property type="match status" value="1"/>
</dbReference>
<dbReference type="Gene3D" id="3.30.1490.20">
    <property type="entry name" value="ATP-grasp fold, A domain"/>
    <property type="match status" value="1"/>
</dbReference>
<name>A0A0F5LRF3_9HYPH</name>
<evidence type="ECO:0000256" key="8">
    <source>
        <dbReference type="ARBA" id="ARBA00022741"/>
    </source>
</evidence>
<evidence type="ECO:0000256" key="1">
    <source>
        <dbReference type="ARBA" id="ARBA00001936"/>
    </source>
</evidence>
<protein>
    <recommendedName>
        <fullName evidence="5 14">D-alanine--D-alanine ligase</fullName>
        <ecNumber evidence="5 14">6.3.2.4</ecNumber>
    </recommendedName>
    <alternativeName>
        <fullName evidence="14">D-Ala-D-Ala ligase</fullName>
    </alternativeName>
    <alternativeName>
        <fullName evidence="14">D-alanylalanine synthetase</fullName>
    </alternativeName>
</protein>
<keyword evidence="10 14" id="KW-0133">Cell shape</keyword>
<dbReference type="Gene3D" id="3.30.470.20">
    <property type="entry name" value="ATP-grasp fold, B domain"/>
    <property type="match status" value="1"/>
</dbReference>
<evidence type="ECO:0000256" key="9">
    <source>
        <dbReference type="ARBA" id="ARBA00022840"/>
    </source>
</evidence>
<sequence>MSKHVAVLMGGWSNERPVSLKSGTECAAALRRAGYRVTEVDVGRDIAKVLADLKPDVAFNALHGPFGESGMIQGFLELIELPYTHSGVLASAMAMDKHQAKIVLKAAGVPVTDHVIVPRGEAARDHVLPTPYVVKPISDGSSFGVYIVPKGANRPPQEILREDWNSGEEVMVERYIPGRELTCAVMGDVALGVTEIVTDLSFYNYEAKYAQGGSVHIIPAQLKPKIYDKVQKLSLAAHAAFGCRGVTRTDFRYNDAAGEDGELVCLEINTQPGMTETSLVPEQAKHAGHSFEELVAWMVEDASCNR</sequence>
<feature type="binding site" evidence="16">
    <location>
        <position position="267"/>
    </location>
    <ligand>
        <name>Mg(2+)</name>
        <dbReference type="ChEBI" id="CHEBI:18420"/>
        <label>2</label>
    </ligand>
</feature>
<organism evidence="19 21">
    <name type="scientific">Devosia limi DSM 17137</name>
    <dbReference type="NCBI Taxonomy" id="1121477"/>
    <lineage>
        <taxon>Bacteria</taxon>
        <taxon>Pseudomonadati</taxon>
        <taxon>Pseudomonadota</taxon>
        <taxon>Alphaproteobacteria</taxon>
        <taxon>Hyphomicrobiales</taxon>
        <taxon>Devosiaceae</taxon>
        <taxon>Devosia</taxon>
    </lineage>
</organism>
<dbReference type="PROSITE" id="PS50975">
    <property type="entry name" value="ATP_GRASP"/>
    <property type="match status" value="1"/>
</dbReference>
<dbReference type="InterPro" id="IPR011761">
    <property type="entry name" value="ATP-grasp"/>
</dbReference>
<keyword evidence="6 14" id="KW-0963">Cytoplasm</keyword>
<dbReference type="InterPro" id="IPR011127">
    <property type="entry name" value="Dala_Dala_lig_N"/>
</dbReference>
<dbReference type="InterPro" id="IPR005905">
    <property type="entry name" value="D_ala_D_ala"/>
</dbReference>
<dbReference type="InterPro" id="IPR011095">
    <property type="entry name" value="Dala_Dala_lig_C"/>
</dbReference>
<comment type="function">
    <text evidence="2 14">Cell wall formation.</text>
</comment>
<dbReference type="AlphaFoldDB" id="A0A0F5LRF3"/>
<evidence type="ECO:0000256" key="12">
    <source>
        <dbReference type="ARBA" id="ARBA00023316"/>
    </source>
</evidence>
<evidence type="ECO:0000256" key="6">
    <source>
        <dbReference type="ARBA" id="ARBA00022490"/>
    </source>
</evidence>
<dbReference type="RefSeq" id="WP_046134934.1">
    <property type="nucleotide sequence ID" value="NZ_FQVC01000004.1"/>
</dbReference>
<dbReference type="GO" id="GO:0046872">
    <property type="term" value="F:metal ion binding"/>
    <property type="evidence" value="ECO:0007669"/>
    <property type="project" value="UniProtKB-KW"/>
</dbReference>
<feature type="active site" evidence="15">
    <location>
        <position position="141"/>
    </location>
</feature>
<evidence type="ECO:0000313" key="19">
    <source>
        <dbReference type="EMBL" id="KKB84923.1"/>
    </source>
</evidence>
<dbReference type="NCBIfam" id="TIGR01205">
    <property type="entry name" value="D_ala_D_alaTIGR"/>
    <property type="match status" value="1"/>
</dbReference>
<dbReference type="Pfam" id="PF01820">
    <property type="entry name" value="Dala_Dala_lig_N"/>
    <property type="match status" value="1"/>
</dbReference>
<accession>A0A0F5LRF3</accession>
<keyword evidence="7 14" id="KW-0436">Ligase</keyword>
<dbReference type="EC" id="6.3.2.4" evidence="5 14"/>
<evidence type="ECO:0000313" key="21">
    <source>
        <dbReference type="Proteomes" id="UP000033608"/>
    </source>
</evidence>
<evidence type="ECO:0000256" key="14">
    <source>
        <dbReference type="HAMAP-Rule" id="MF_00047"/>
    </source>
</evidence>
<comment type="subcellular location">
    <subcellularLocation>
        <location evidence="3 14">Cytoplasm</location>
    </subcellularLocation>
</comment>
<evidence type="ECO:0000256" key="2">
    <source>
        <dbReference type="ARBA" id="ARBA00003921"/>
    </source>
</evidence>
<keyword evidence="12 14" id="KW-0961">Cell wall biogenesis/degradation</keyword>
<reference evidence="19 21" key="1">
    <citation type="submission" date="2015-03" db="EMBL/GenBank/DDBJ databases">
        <authorList>
            <person name="Hassan Y.I."/>
            <person name="Lepp D."/>
            <person name="Zhou T."/>
        </authorList>
    </citation>
    <scope>NUCLEOTIDE SEQUENCE [LARGE SCALE GENOMIC DNA]</scope>
    <source>
        <strain evidence="19 21">DSM 17137</strain>
    </source>
</reference>
<dbReference type="GO" id="GO:0005524">
    <property type="term" value="F:ATP binding"/>
    <property type="evidence" value="ECO:0007669"/>
    <property type="project" value="UniProtKB-UniRule"/>
</dbReference>
<dbReference type="GO" id="GO:0009252">
    <property type="term" value="P:peptidoglycan biosynthetic process"/>
    <property type="evidence" value="ECO:0007669"/>
    <property type="project" value="UniProtKB-UniRule"/>
</dbReference>
<feature type="active site" evidence="15">
    <location>
        <position position="278"/>
    </location>
</feature>
<dbReference type="GO" id="GO:0071555">
    <property type="term" value="P:cell wall organization"/>
    <property type="evidence" value="ECO:0007669"/>
    <property type="project" value="UniProtKB-KW"/>
</dbReference>
<dbReference type="Pfam" id="PF07478">
    <property type="entry name" value="Dala_Dala_lig_C"/>
    <property type="match status" value="1"/>
</dbReference>
<evidence type="ECO:0000256" key="16">
    <source>
        <dbReference type="PIRSR" id="PIRSR039102-3"/>
    </source>
</evidence>
<dbReference type="Proteomes" id="UP000033608">
    <property type="component" value="Unassembled WGS sequence"/>
</dbReference>
<comment type="cofactor">
    <cofactor evidence="16">
        <name>Mg(2+)</name>
        <dbReference type="ChEBI" id="CHEBI:18420"/>
    </cofactor>
    <cofactor evidence="16">
        <name>Mn(2+)</name>
        <dbReference type="ChEBI" id="CHEBI:29035"/>
    </cofactor>
    <text evidence="16">Binds 2 magnesium or manganese ions per subunit.</text>
</comment>
<dbReference type="NCBIfam" id="NF002378">
    <property type="entry name" value="PRK01372.1"/>
    <property type="match status" value="1"/>
</dbReference>
<dbReference type="OrthoDB" id="9813261at2"/>
<dbReference type="InterPro" id="IPR013815">
    <property type="entry name" value="ATP_grasp_subdomain_1"/>
</dbReference>
<evidence type="ECO:0000256" key="17">
    <source>
        <dbReference type="PROSITE-ProRule" id="PRU00409"/>
    </source>
</evidence>
<evidence type="ECO:0000259" key="18">
    <source>
        <dbReference type="PROSITE" id="PS50975"/>
    </source>
</evidence>
<feature type="domain" description="ATP-grasp" evidence="18">
    <location>
        <begin position="101"/>
        <end position="300"/>
    </location>
</feature>
<dbReference type="Gene3D" id="3.40.50.20">
    <property type="match status" value="1"/>
</dbReference>
<keyword evidence="8 17" id="KW-0547">Nucleotide-binding</keyword>
<dbReference type="GO" id="GO:0008360">
    <property type="term" value="P:regulation of cell shape"/>
    <property type="evidence" value="ECO:0007669"/>
    <property type="project" value="UniProtKB-KW"/>
</dbReference>
<evidence type="ECO:0000313" key="22">
    <source>
        <dbReference type="Proteomes" id="UP000184533"/>
    </source>
</evidence>
<comment type="cofactor">
    <cofactor evidence="1">
        <name>Mn(2+)</name>
        <dbReference type="ChEBI" id="CHEBI:29035"/>
    </cofactor>
</comment>
<feature type="binding site" evidence="16">
    <location>
        <position position="250"/>
    </location>
    <ligand>
        <name>Mg(2+)</name>
        <dbReference type="ChEBI" id="CHEBI:18420"/>
        <label>1</label>
    </ligand>
</feature>
<evidence type="ECO:0000313" key="20">
    <source>
        <dbReference type="EMBL" id="SHF05389.1"/>
    </source>
</evidence>
<evidence type="ECO:0000256" key="5">
    <source>
        <dbReference type="ARBA" id="ARBA00012216"/>
    </source>
</evidence>
<dbReference type="GO" id="GO:0008716">
    <property type="term" value="F:D-alanine-D-alanine ligase activity"/>
    <property type="evidence" value="ECO:0007669"/>
    <property type="project" value="UniProtKB-UniRule"/>
</dbReference>
<dbReference type="EMBL" id="LAJF01000062">
    <property type="protein sequence ID" value="KKB84923.1"/>
    <property type="molecule type" value="Genomic_DNA"/>
</dbReference>
<keyword evidence="16" id="KW-0460">Magnesium</keyword>
<keyword evidence="9 17" id="KW-0067">ATP-binding</keyword>
<dbReference type="PANTHER" id="PTHR23132">
    <property type="entry name" value="D-ALANINE--D-ALANINE LIGASE"/>
    <property type="match status" value="1"/>
</dbReference>
<feature type="binding site" evidence="16">
    <location>
        <position position="267"/>
    </location>
    <ligand>
        <name>Mg(2+)</name>
        <dbReference type="ChEBI" id="CHEBI:18420"/>
        <label>1</label>
    </ligand>
</feature>
<feature type="binding site" evidence="16">
    <location>
        <position position="269"/>
    </location>
    <ligand>
        <name>Mg(2+)</name>
        <dbReference type="ChEBI" id="CHEBI:18420"/>
        <label>2</label>
    </ligand>
</feature>
<keyword evidence="21" id="KW-1185">Reference proteome</keyword>
<dbReference type="PROSITE" id="PS00844">
    <property type="entry name" value="DALA_DALA_LIGASE_2"/>
    <property type="match status" value="1"/>
</dbReference>
<reference evidence="20 22" key="2">
    <citation type="submission" date="2016-11" db="EMBL/GenBank/DDBJ databases">
        <authorList>
            <person name="Jaros S."/>
            <person name="Januszkiewicz K."/>
            <person name="Wedrychowicz H."/>
        </authorList>
    </citation>
    <scope>NUCLEOTIDE SEQUENCE [LARGE SCALE GENOMIC DNA]</scope>
    <source>
        <strain evidence="20 22">DSM 17137</strain>
    </source>
</reference>
<dbReference type="UniPathway" id="UPA00219"/>
<dbReference type="STRING" id="1121477.SAMN02745223_01688"/>
<dbReference type="InterPro" id="IPR016185">
    <property type="entry name" value="PreATP-grasp_dom_sf"/>
</dbReference>
<keyword evidence="16" id="KW-0464">Manganese</keyword>
<evidence type="ECO:0000256" key="10">
    <source>
        <dbReference type="ARBA" id="ARBA00022960"/>
    </source>
</evidence>
<evidence type="ECO:0000256" key="15">
    <source>
        <dbReference type="PIRSR" id="PIRSR039102-1"/>
    </source>
</evidence>
<dbReference type="InterPro" id="IPR000291">
    <property type="entry name" value="D-Ala_lig_Van_CS"/>
</dbReference>
<evidence type="ECO:0000256" key="13">
    <source>
        <dbReference type="ARBA" id="ARBA00047614"/>
    </source>
</evidence>
<comment type="pathway">
    <text evidence="14">Cell wall biogenesis; peptidoglycan biosynthesis.</text>
</comment>
<evidence type="ECO:0000256" key="3">
    <source>
        <dbReference type="ARBA" id="ARBA00004496"/>
    </source>
</evidence>
<dbReference type="Proteomes" id="UP000184533">
    <property type="component" value="Unassembled WGS sequence"/>
</dbReference>
<evidence type="ECO:0000256" key="4">
    <source>
        <dbReference type="ARBA" id="ARBA00010871"/>
    </source>
</evidence>
<dbReference type="EMBL" id="FQVC01000004">
    <property type="protein sequence ID" value="SHF05389.1"/>
    <property type="molecule type" value="Genomic_DNA"/>
</dbReference>
<comment type="catalytic activity">
    <reaction evidence="13 14">
        <text>2 D-alanine + ATP = D-alanyl-D-alanine + ADP + phosphate + H(+)</text>
        <dbReference type="Rhea" id="RHEA:11224"/>
        <dbReference type="ChEBI" id="CHEBI:15378"/>
        <dbReference type="ChEBI" id="CHEBI:30616"/>
        <dbReference type="ChEBI" id="CHEBI:43474"/>
        <dbReference type="ChEBI" id="CHEBI:57416"/>
        <dbReference type="ChEBI" id="CHEBI:57822"/>
        <dbReference type="ChEBI" id="CHEBI:456216"/>
        <dbReference type="EC" id="6.3.2.4"/>
    </reaction>
</comment>
<dbReference type="PIRSF" id="PIRSF039102">
    <property type="entry name" value="Ddl/VanB"/>
    <property type="match status" value="1"/>
</dbReference>
<gene>
    <name evidence="14" type="primary">ddl</name>
    <name evidence="20" type="ORF">SAMN02745223_01688</name>
    <name evidence="19" type="ORF">VW29_08870</name>
</gene>
<feature type="active site" evidence="15">
    <location>
        <position position="15"/>
    </location>
</feature>
<keyword evidence="16" id="KW-0479">Metal-binding</keyword>
<dbReference type="PATRIC" id="fig|1121477.3.peg.2874"/>